<dbReference type="Pfam" id="PF02727">
    <property type="entry name" value="Cu_amine_oxidN2"/>
    <property type="match status" value="1"/>
</dbReference>
<evidence type="ECO:0000256" key="2">
    <source>
        <dbReference type="ARBA" id="ARBA00022723"/>
    </source>
</evidence>
<dbReference type="Gene3D" id="3.30.457.10">
    <property type="entry name" value="Copper amine oxidase-like, N-terminal domain"/>
    <property type="match status" value="1"/>
</dbReference>
<dbReference type="Proteomes" id="UP001461960">
    <property type="component" value="Unassembled WGS sequence"/>
</dbReference>
<evidence type="ECO:0000256" key="8">
    <source>
        <dbReference type="SAM" id="SignalP"/>
    </source>
</evidence>
<dbReference type="InterPro" id="IPR016182">
    <property type="entry name" value="Cu_amine_oxidase_N-reg"/>
</dbReference>
<dbReference type="EMBL" id="JBDGHN010000002">
    <property type="protein sequence ID" value="MEN2751331.1"/>
    <property type="molecule type" value="Genomic_DNA"/>
</dbReference>
<feature type="domain" description="Copper amine oxidase catalytic" evidence="9">
    <location>
        <begin position="354"/>
        <end position="768"/>
    </location>
</feature>
<proteinExistence type="inferred from homology"/>
<dbReference type="RefSeq" id="WP_345832180.1">
    <property type="nucleotide sequence ID" value="NZ_JBDGHN010000002.1"/>
</dbReference>
<keyword evidence="8" id="KW-0732">Signal</keyword>
<dbReference type="InterPro" id="IPR015798">
    <property type="entry name" value="Cu_amine_oxidase_C"/>
</dbReference>
<evidence type="ECO:0000256" key="6">
    <source>
        <dbReference type="RuleBase" id="RU000672"/>
    </source>
</evidence>
<dbReference type="InterPro" id="IPR049948">
    <property type="entry name" value="Cu_Am_ox_TPQ-bd"/>
</dbReference>
<dbReference type="SUPFAM" id="SSF54416">
    <property type="entry name" value="Amine oxidase N-terminal region"/>
    <property type="match status" value="2"/>
</dbReference>
<dbReference type="GO" id="GO:0008131">
    <property type="term" value="F:primary methylamine oxidase activity"/>
    <property type="evidence" value="ECO:0007669"/>
    <property type="project" value="UniProtKB-EC"/>
</dbReference>
<comment type="PTM">
    <text evidence="6">Topaquinone (TPQ) is generated by copper-dependent autoxidation of a specific tyrosyl residue.</text>
</comment>
<dbReference type="InterPro" id="IPR000269">
    <property type="entry name" value="Cu_amine_oxidase"/>
</dbReference>
<gene>
    <name evidence="13" type="primary">tynA</name>
    <name evidence="13" type="ORF">AAIR29_06750</name>
</gene>
<reference evidence="13 14" key="1">
    <citation type="submission" date="2024-05" db="EMBL/GenBank/DDBJ databases">
        <authorList>
            <person name="Kim H.-Y."/>
            <person name="Kim E."/>
            <person name="Cai Y."/>
            <person name="Yang S.-M."/>
            <person name="Lee W."/>
        </authorList>
    </citation>
    <scope>NUCLEOTIDE SEQUENCE [LARGE SCALE GENOMIC DNA]</scope>
    <source>
        <strain evidence="13 14">FBL11</strain>
    </source>
</reference>
<dbReference type="NCBIfam" id="NF011285">
    <property type="entry name" value="PRK14696.1"/>
    <property type="match status" value="1"/>
</dbReference>
<dbReference type="InterPro" id="IPR012854">
    <property type="entry name" value="Cu_amine_oxidase-like_N"/>
</dbReference>
<evidence type="ECO:0000259" key="9">
    <source>
        <dbReference type="Pfam" id="PF01179"/>
    </source>
</evidence>
<dbReference type="InterPro" id="IPR015800">
    <property type="entry name" value="Cu_amine_oxidase_N2"/>
</dbReference>
<sequence length="780" mass="87269">MIHAHNSIYNKQKLNNKTNKNLTTRALKSTFTALVASLALAYSAQAFAHGGKVNMVPIEEAMSTAGADVEYDSYAEMYTITKNSTRVQIKPNSKTAMVNGQSLTITNPLIIKDGQALVPDSLANEILQSGLDQTFKIEQSPHPLNVLSAEEIEQTLAIIKKAKPTETNLRFSDIRLKQPDKDAVWRNVTEDRPYKGDRVATFSILKGNTVIEGEANLNKNALTSWNAIEDTFGMVLVDDFYAIQDIIQNSPEYKVALKKHGIDDVTKVVGTPLTVGYFGDQDNLDQQLRVLKIVSYLDVGDGNYWAHPIENLVAVVDLDEKKIIKIEEGSVIPVPMTPRPIDGRDQDIVTSKPLNIIEPEGKNYTITGRDVEWHNWKFHIGLDSRTGLQLSTVTFNDKGVDRKIMYQGNLGGMVVPYGDPDMGWYFKSYLDAGEYGMGTLTSPLEKNVDAPENAVLLDAVLPDYQGNPYTIPNAIAVFERYAGPEFKHQEMGQKNVSTERRELVVRWISTIGNYDYIFDWVFEPNGTIGIDAGATGIEAAKGVLAKTMHDPTAKEDTRYGTLIDHNIVGPTHQHIYNFRLDMDVDGETNHIKRIDPIVADNTRGGPRTSAMETRETTVVTETAAKENFDPASVRLISNASKENRMGNPVSYQMIPFAGGTHPIAKGANFADDEWIYNRLNFMDKQIWVTNYDADEQYPEGKYPNRSDKDTGLGQFTKDDENIHNKDLVVWLTTGTTHIARAKEWPIMPTEWVNVLLKPWNFFDETPSLHLNQDKGESESK</sequence>
<dbReference type="Pfam" id="PF07833">
    <property type="entry name" value="Cu_amine_oxidN1"/>
    <property type="match status" value="1"/>
</dbReference>
<dbReference type="Gene3D" id="3.10.450.40">
    <property type="match status" value="2"/>
</dbReference>
<dbReference type="PROSITE" id="PS01164">
    <property type="entry name" value="COPPER_AMINE_OXID_1"/>
    <property type="match status" value="1"/>
</dbReference>
<keyword evidence="3 6" id="KW-0801">TPQ</keyword>
<dbReference type="SUPFAM" id="SSF55383">
    <property type="entry name" value="Copper amine oxidase, domain N"/>
    <property type="match status" value="1"/>
</dbReference>
<protein>
    <recommendedName>
        <fullName evidence="6">Amine oxidase</fullName>
        <ecNumber evidence="6">1.4.3.-</ecNumber>
    </recommendedName>
</protein>
<dbReference type="SUPFAM" id="SSF49998">
    <property type="entry name" value="Amine oxidase catalytic domain"/>
    <property type="match status" value="1"/>
</dbReference>
<organism evidence="13 14">
    <name type="scientific">Psychrobacter saeujeotis</name>
    <dbReference type="NCBI Taxonomy" id="3143436"/>
    <lineage>
        <taxon>Bacteria</taxon>
        <taxon>Pseudomonadati</taxon>
        <taxon>Pseudomonadota</taxon>
        <taxon>Gammaproteobacteria</taxon>
        <taxon>Moraxellales</taxon>
        <taxon>Moraxellaceae</taxon>
        <taxon>Psychrobacter</taxon>
    </lineage>
</organism>
<feature type="domain" description="Copper amine oxidase N3-terminal" evidence="11">
    <location>
        <begin position="234"/>
        <end position="335"/>
    </location>
</feature>
<dbReference type="Pfam" id="PF01179">
    <property type="entry name" value="Cu_amine_oxid"/>
    <property type="match status" value="1"/>
</dbReference>
<evidence type="ECO:0000256" key="3">
    <source>
        <dbReference type="ARBA" id="ARBA00022772"/>
    </source>
</evidence>
<dbReference type="InterPro" id="IPR015802">
    <property type="entry name" value="Cu_amine_oxidase_N3"/>
</dbReference>
<name>A0ABU9X7G1_9GAMM</name>
<feature type="region of interest" description="Disordered" evidence="7">
    <location>
        <begin position="698"/>
        <end position="717"/>
    </location>
</feature>
<evidence type="ECO:0000313" key="13">
    <source>
        <dbReference type="EMBL" id="MEN2751331.1"/>
    </source>
</evidence>
<comment type="cofactor">
    <cofactor evidence="6">
        <name>Cu cation</name>
        <dbReference type="ChEBI" id="CHEBI:23378"/>
    </cofactor>
    <text evidence="6">Contains 1 topaquinone per subunit.</text>
</comment>
<evidence type="ECO:0000259" key="10">
    <source>
        <dbReference type="Pfam" id="PF02727"/>
    </source>
</evidence>
<comment type="caution">
    <text evidence="13">The sequence shown here is derived from an EMBL/GenBank/DDBJ whole genome shotgun (WGS) entry which is preliminary data.</text>
</comment>
<evidence type="ECO:0000256" key="5">
    <source>
        <dbReference type="ARBA" id="ARBA00023008"/>
    </source>
</evidence>
<evidence type="ECO:0000259" key="11">
    <source>
        <dbReference type="Pfam" id="PF02728"/>
    </source>
</evidence>
<evidence type="ECO:0000256" key="7">
    <source>
        <dbReference type="SAM" id="MobiDB-lite"/>
    </source>
</evidence>
<feature type="compositionally biased region" description="Basic and acidic residues" evidence="7">
    <location>
        <begin position="702"/>
        <end position="717"/>
    </location>
</feature>
<keyword evidence="4 6" id="KW-0560">Oxidoreductase</keyword>
<dbReference type="PANTHER" id="PTHR10638:SF41">
    <property type="entry name" value="AMINE OXIDASE"/>
    <property type="match status" value="1"/>
</dbReference>
<dbReference type="InterPro" id="IPR036460">
    <property type="entry name" value="Cu_amine_oxidase_C_sf"/>
</dbReference>
<evidence type="ECO:0000256" key="1">
    <source>
        <dbReference type="ARBA" id="ARBA00007983"/>
    </source>
</evidence>
<dbReference type="EC" id="1.4.3.-" evidence="6"/>
<feature type="chain" id="PRO_5045217611" description="Amine oxidase" evidence="8">
    <location>
        <begin position="49"/>
        <end position="780"/>
    </location>
</feature>
<dbReference type="InterPro" id="IPR036582">
    <property type="entry name" value="Mao_N_sf"/>
</dbReference>
<evidence type="ECO:0000259" key="12">
    <source>
        <dbReference type="Pfam" id="PF07833"/>
    </source>
</evidence>
<evidence type="ECO:0000256" key="4">
    <source>
        <dbReference type="ARBA" id="ARBA00023002"/>
    </source>
</evidence>
<comment type="similarity">
    <text evidence="1 6">Belongs to the copper/topaquinone oxidase family.</text>
</comment>
<keyword evidence="2 6" id="KW-0479">Metal-binding</keyword>
<keyword evidence="14" id="KW-1185">Reference proteome</keyword>
<accession>A0ABU9X7G1</accession>
<feature type="domain" description="Copper amine oxidase-like N-terminal" evidence="12">
    <location>
        <begin position="43"/>
        <end position="127"/>
    </location>
</feature>
<dbReference type="Pfam" id="PF02728">
    <property type="entry name" value="Cu_amine_oxidN3"/>
    <property type="match status" value="1"/>
</dbReference>
<keyword evidence="5 6" id="KW-0186">Copper</keyword>
<feature type="domain" description="Copper amine oxidase N2-terminal" evidence="10">
    <location>
        <begin position="142"/>
        <end position="227"/>
    </location>
</feature>
<evidence type="ECO:0000313" key="14">
    <source>
        <dbReference type="Proteomes" id="UP001461960"/>
    </source>
</evidence>
<dbReference type="Gene3D" id="2.70.98.20">
    <property type="entry name" value="Copper amine oxidase, catalytic domain"/>
    <property type="match status" value="1"/>
</dbReference>
<feature type="signal peptide" evidence="8">
    <location>
        <begin position="1"/>
        <end position="48"/>
    </location>
</feature>
<dbReference type="PANTHER" id="PTHR10638">
    <property type="entry name" value="COPPER AMINE OXIDASE"/>
    <property type="match status" value="1"/>
</dbReference>